<evidence type="ECO:0000256" key="1">
    <source>
        <dbReference type="SAM" id="Phobius"/>
    </source>
</evidence>
<feature type="transmembrane region" description="Helical" evidence="1">
    <location>
        <begin position="249"/>
        <end position="266"/>
    </location>
</feature>
<name>A0A4R3KM97_9SPHI</name>
<dbReference type="OrthoDB" id="1115611at2"/>
<feature type="transmembrane region" description="Helical" evidence="1">
    <location>
        <begin position="169"/>
        <end position="189"/>
    </location>
</feature>
<feature type="transmembrane region" description="Helical" evidence="1">
    <location>
        <begin position="12"/>
        <end position="29"/>
    </location>
</feature>
<organism evidence="2 3">
    <name type="scientific">Anseongella ginsenosidimutans</name>
    <dbReference type="NCBI Taxonomy" id="496056"/>
    <lineage>
        <taxon>Bacteria</taxon>
        <taxon>Pseudomonadati</taxon>
        <taxon>Bacteroidota</taxon>
        <taxon>Sphingobacteriia</taxon>
        <taxon>Sphingobacteriales</taxon>
        <taxon>Sphingobacteriaceae</taxon>
        <taxon>Anseongella</taxon>
    </lineage>
</organism>
<feature type="transmembrane region" description="Helical" evidence="1">
    <location>
        <begin position="49"/>
        <end position="66"/>
    </location>
</feature>
<keyword evidence="1" id="KW-0472">Membrane</keyword>
<dbReference type="EMBL" id="SMAD01000017">
    <property type="protein sequence ID" value="TCS84877.1"/>
    <property type="molecule type" value="Genomic_DNA"/>
</dbReference>
<dbReference type="AlphaFoldDB" id="A0A4R3KM97"/>
<evidence type="ECO:0000313" key="3">
    <source>
        <dbReference type="Proteomes" id="UP000295807"/>
    </source>
</evidence>
<sequence>MIISAFRNYNIYNLVFLLLITLLLRIAIIVHSPGSQEGFFPLNLLSDPRVNVCLTALVIFSQAILLNRSITRHNLFSKTSYLPALMYAVLASMFSPFLTLNPVLICNFFLLWLIDRIFFLYRGANVLRITFDMGLAIGAGSLFYYPFFLIFPVTWFSLIIFRPFAWREWVSPVIGLVVPYIFAFTWFMYTDNMASFLEIWQPFIVNFPSVLTISPYDYIALVPLLFLLGLSVHKMWVTYFKNVVLIRKSQVSLALLSVLLVASFLLSAEKHLYHFMMLAVPFAVFLAYYFITAKVRWFYETLFALLLGSIFYFQFV</sequence>
<evidence type="ECO:0000313" key="2">
    <source>
        <dbReference type="EMBL" id="TCS84877.1"/>
    </source>
</evidence>
<feature type="transmembrane region" description="Helical" evidence="1">
    <location>
        <begin position="272"/>
        <end position="290"/>
    </location>
</feature>
<keyword evidence="3" id="KW-1185">Reference proteome</keyword>
<accession>A0A4R3KM97</accession>
<comment type="caution">
    <text evidence="2">The sequence shown here is derived from an EMBL/GenBank/DDBJ whole genome shotgun (WGS) entry which is preliminary data.</text>
</comment>
<evidence type="ECO:0008006" key="4">
    <source>
        <dbReference type="Google" id="ProtNLM"/>
    </source>
</evidence>
<dbReference type="RefSeq" id="WP_132130634.1">
    <property type="nucleotide sequence ID" value="NZ_CP042432.1"/>
</dbReference>
<feature type="transmembrane region" description="Helical" evidence="1">
    <location>
        <begin position="134"/>
        <end position="157"/>
    </location>
</feature>
<feature type="transmembrane region" description="Helical" evidence="1">
    <location>
        <begin position="218"/>
        <end position="237"/>
    </location>
</feature>
<feature type="transmembrane region" description="Helical" evidence="1">
    <location>
        <begin position="297"/>
        <end position="315"/>
    </location>
</feature>
<reference evidence="2 3" key="1">
    <citation type="submission" date="2019-03" db="EMBL/GenBank/DDBJ databases">
        <title>Genomic Encyclopedia of Type Strains, Phase IV (KMG-IV): sequencing the most valuable type-strain genomes for metagenomic binning, comparative biology and taxonomic classification.</title>
        <authorList>
            <person name="Goeker M."/>
        </authorList>
    </citation>
    <scope>NUCLEOTIDE SEQUENCE [LARGE SCALE GENOMIC DNA]</scope>
    <source>
        <strain evidence="2 3">DSM 21100</strain>
    </source>
</reference>
<gene>
    <name evidence="2" type="ORF">EDD80_11755</name>
</gene>
<dbReference type="Proteomes" id="UP000295807">
    <property type="component" value="Unassembled WGS sequence"/>
</dbReference>
<proteinExistence type="predicted"/>
<feature type="transmembrane region" description="Helical" evidence="1">
    <location>
        <begin position="87"/>
        <end position="114"/>
    </location>
</feature>
<protein>
    <recommendedName>
        <fullName evidence="4">Beta-carotene 15,15'-monooxygenase</fullName>
    </recommendedName>
</protein>
<keyword evidence="1" id="KW-1133">Transmembrane helix</keyword>
<keyword evidence="1" id="KW-0812">Transmembrane</keyword>